<keyword evidence="3" id="KW-1185">Reference proteome</keyword>
<feature type="region of interest" description="Disordered" evidence="1">
    <location>
        <begin position="103"/>
        <end position="144"/>
    </location>
</feature>
<dbReference type="Gene3D" id="3.40.30.10">
    <property type="entry name" value="Glutaredoxin"/>
    <property type="match status" value="1"/>
</dbReference>
<protein>
    <recommendedName>
        <fullName evidence="4">Selenoprotein H</fullName>
    </recommendedName>
</protein>
<gene>
    <name evidence="2" type="ORF">QJS04_geneDACA013887</name>
</gene>
<evidence type="ECO:0000256" key="1">
    <source>
        <dbReference type="SAM" id="MobiDB-lite"/>
    </source>
</evidence>
<proteinExistence type="predicted"/>
<dbReference type="InterPro" id="IPR052674">
    <property type="entry name" value="SelWTH-like"/>
</dbReference>
<reference evidence="2" key="1">
    <citation type="journal article" date="2023" name="Nat. Commun.">
        <title>Diploid and tetraploid genomes of Acorus and the evolution of monocots.</title>
        <authorList>
            <person name="Ma L."/>
            <person name="Liu K.W."/>
            <person name="Li Z."/>
            <person name="Hsiao Y.Y."/>
            <person name="Qi Y."/>
            <person name="Fu T."/>
            <person name="Tang G.D."/>
            <person name="Zhang D."/>
            <person name="Sun W.H."/>
            <person name="Liu D.K."/>
            <person name="Li Y."/>
            <person name="Chen G.Z."/>
            <person name="Liu X.D."/>
            <person name="Liao X.Y."/>
            <person name="Jiang Y.T."/>
            <person name="Yu X."/>
            <person name="Hao Y."/>
            <person name="Huang J."/>
            <person name="Zhao X.W."/>
            <person name="Ke S."/>
            <person name="Chen Y.Y."/>
            <person name="Wu W.L."/>
            <person name="Hsu J.L."/>
            <person name="Lin Y.F."/>
            <person name="Huang M.D."/>
            <person name="Li C.Y."/>
            <person name="Huang L."/>
            <person name="Wang Z.W."/>
            <person name="Zhao X."/>
            <person name="Zhong W.Y."/>
            <person name="Peng D.H."/>
            <person name="Ahmad S."/>
            <person name="Lan S."/>
            <person name="Zhang J.S."/>
            <person name="Tsai W.C."/>
            <person name="Van de Peer Y."/>
            <person name="Liu Z.J."/>
        </authorList>
    </citation>
    <scope>NUCLEOTIDE SEQUENCE</scope>
    <source>
        <strain evidence="2">SCP</strain>
    </source>
</reference>
<evidence type="ECO:0000313" key="2">
    <source>
        <dbReference type="EMBL" id="KAK1268235.1"/>
    </source>
</evidence>
<name>A0AAV9AVT5_ACOGR</name>
<dbReference type="AlphaFoldDB" id="A0AAV9AVT5"/>
<feature type="region of interest" description="Disordered" evidence="1">
    <location>
        <begin position="1"/>
        <end position="91"/>
    </location>
</feature>
<reference evidence="2" key="2">
    <citation type="submission" date="2023-06" db="EMBL/GenBank/DDBJ databases">
        <authorList>
            <person name="Ma L."/>
            <person name="Liu K.-W."/>
            <person name="Li Z."/>
            <person name="Hsiao Y.-Y."/>
            <person name="Qi Y."/>
            <person name="Fu T."/>
            <person name="Tang G."/>
            <person name="Zhang D."/>
            <person name="Sun W.-H."/>
            <person name="Liu D.-K."/>
            <person name="Li Y."/>
            <person name="Chen G.-Z."/>
            <person name="Liu X.-D."/>
            <person name="Liao X.-Y."/>
            <person name="Jiang Y.-T."/>
            <person name="Yu X."/>
            <person name="Hao Y."/>
            <person name="Huang J."/>
            <person name="Zhao X.-W."/>
            <person name="Ke S."/>
            <person name="Chen Y.-Y."/>
            <person name="Wu W.-L."/>
            <person name="Hsu J.-L."/>
            <person name="Lin Y.-F."/>
            <person name="Huang M.-D."/>
            <person name="Li C.-Y."/>
            <person name="Huang L."/>
            <person name="Wang Z.-W."/>
            <person name="Zhao X."/>
            <person name="Zhong W.-Y."/>
            <person name="Peng D.-H."/>
            <person name="Ahmad S."/>
            <person name="Lan S."/>
            <person name="Zhang J.-S."/>
            <person name="Tsai W.-C."/>
            <person name="Van De Peer Y."/>
            <person name="Liu Z.-J."/>
        </authorList>
    </citation>
    <scope>NUCLEOTIDE SEQUENCE</scope>
    <source>
        <strain evidence="2">SCP</strain>
        <tissue evidence="2">Leaves</tissue>
    </source>
</reference>
<organism evidence="2 3">
    <name type="scientific">Acorus gramineus</name>
    <name type="common">Dwarf sweet flag</name>
    <dbReference type="NCBI Taxonomy" id="55184"/>
    <lineage>
        <taxon>Eukaryota</taxon>
        <taxon>Viridiplantae</taxon>
        <taxon>Streptophyta</taxon>
        <taxon>Embryophyta</taxon>
        <taxon>Tracheophyta</taxon>
        <taxon>Spermatophyta</taxon>
        <taxon>Magnoliopsida</taxon>
        <taxon>Liliopsida</taxon>
        <taxon>Acoraceae</taxon>
        <taxon>Acorus</taxon>
    </lineage>
</organism>
<dbReference type="GO" id="GO:0005794">
    <property type="term" value="C:Golgi apparatus"/>
    <property type="evidence" value="ECO:0007669"/>
    <property type="project" value="TreeGrafter"/>
</dbReference>
<feature type="compositionally biased region" description="Low complexity" evidence="1">
    <location>
        <begin position="50"/>
        <end position="61"/>
    </location>
</feature>
<dbReference type="Proteomes" id="UP001179952">
    <property type="component" value="Unassembled WGS sequence"/>
</dbReference>
<sequence>MARERKPSDSTKPSPSPRKTRGYYKRTGNTPPAPAEDAPPAKKQPRKRAAAASSPAPSEAAVTKQPRAAKRKAESADGDPSAVSPSKWQLRKQTNIAAAEAALAEEEEMVASPSKVPAPGSARKGKGKLASAIPAVDPPSDSDSKTVIIVEACKQCQSFKKRAMEMKAGLEKMDPGIVVKVNPEKPRKGCFEVREENGQLFVSLLDMKRPFTPMKQLKLDEIISEIIEKING</sequence>
<dbReference type="PANTHER" id="PTHR33638">
    <property type="entry name" value="SELENOPROTEIN H"/>
    <property type="match status" value="1"/>
</dbReference>
<evidence type="ECO:0000313" key="3">
    <source>
        <dbReference type="Proteomes" id="UP001179952"/>
    </source>
</evidence>
<dbReference type="PANTHER" id="PTHR33638:SF1">
    <property type="entry name" value="SELENOPROTEIN H"/>
    <property type="match status" value="1"/>
</dbReference>
<dbReference type="EMBL" id="JAUJYN010000006">
    <property type="protein sequence ID" value="KAK1268235.1"/>
    <property type="molecule type" value="Genomic_DNA"/>
</dbReference>
<comment type="caution">
    <text evidence="2">The sequence shown here is derived from an EMBL/GenBank/DDBJ whole genome shotgun (WGS) entry which is preliminary data.</text>
</comment>
<accession>A0AAV9AVT5</accession>
<evidence type="ECO:0008006" key="4">
    <source>
        <dbReference type="Google" id="ProtNLM"/>
    </source>
</evidence>